<dbReference type="Proteomes" id="UP000254589">
    <property type="component" value="Unassembled WGS sequence"/>
</dbReference>
<organism evidence="1 2">
    <name type="scientific">Pandoraea pulmonicola</name>
    <dbReference type="NCBI Taxonomy" id="93221"/>
    <lineage>
        <taxon>Bacteria</taxon>
        <taxon>Pseudomonadati</taxon>
        <taxon>Pseudomonadota</taxon>
        <taxon>Betaproteobacteria</taxon>
        <taxon>Burkholderiales</taxon>
        <taxon>Burkholderiaceae</taxon>
        <taxon>Pandoraea</taxon>
    </lineage>
</organism>
<accession>A0AAJ5D2X7</accession>
<protein>
    <submittedName>
        <fullName evidence="1">Uncharacterized protein</fullName>
    </submittedName>
</protein>
<sequence>MCVVVINEILTQRRVTINAICRFYDQHEYRINL</sequence>
<reference evidence="1 2" key="1">
    <citation type="submission" date="2018-06" db="EMBL/GenBank/DDBJ databases">
        <authorList>
            <consortium name="Pathogen Informatics"/>
            <person name="Doyle S."/>
        </authorList>
    </citation>
    <scope>NUCLEOTIDE SEQUENCE [LARGE SCALE GENOMIC DNA]</scope>
    <source>
        <strain evidence="1 2">NCTC13159</strain>
    </source>
</reference>
<name>A0AAJ5D2X7_PANPU</name>
<dbReference type="EMBL" id="UGSJ01000001">
    <property type="protein sequence ID" value="SUA93353.1"/>
    <property type="molecule type" value="Genomic_DNA"/>
</dbReference>
<gene>
    <name evidence="1" type="ORF">NCTC13159_04914</name>
</gene>
<proteinExistence type="predicted"/>
<comment type="caution">
    <text evidence="1">The sequence shown here is derived from an EMBL/GenBank/DDBJ whole genome shotgun (WGS) entry which is preliminary data.</text>
</comment>
<evidence type="ECO:0000313" key="1">
    <source>
        <dbReference type="EMBL" id="SUA93353.1"/>
    </source>
</evidence>
<evidence type="ECO:0000313" key="2">
    <source>
        <dbReference type="Proteomes" id="UP000254589"/>
    </source>
</evidence>
<dbReference type="AlphaFoldDB" id="A0AAJ5D2X7"/>